<organism evidence="2 3">
    <name type="scientific">Panicum miliaceum</name>
    <name type="common">Proso millet</name>
    <name type="synonym">Broomcorn millet</name>
    <dbReference type="NCBI Taxonomy" id="4540"/>
    <lineage>
        <taxon>Eukaryota</taxon>
        <taxon>Viridiplantae</taxon>
        <taxon>Streptophyta</taxon>
        <taxon>Embryophyta</taxon>
        <taxon>Tracheophyta</taxon>
        <taxon>Spermatophyta</taxon>
        <taxon>Magnoliopsida</taxon>
        <taxon>Liliopsida</taxon>
        <taxon>Poales</taxon>
        <taxon>Poaceae</taxon>
        <taxon>PACMAD clade</taxon>
        <taxon>Panicoideae</taxon>
        <taxon>Panicodae</taxon>
        <taxon>Paniceae</taxon>
        <taxon>Panicinae</taxon>
        <taxon>Panicum</taxon>
        <taxon>Panicum sect. Panicum</taxon>
    </lineage>
</organism>
<reference evidence="3" key="1">
    <citation type="journal article" date="2019" name="Nat. Commun.">
        <title>The genome of broomcorn millet.</title>
        <authorList>
            <person name="Zou C."/>
            <person name="Miki D."/>
            <person name="Li D."/>
            <person name="Tang Q."/>
            <person name="Xiao L."/>
            <person name="Rajput S."/>
            <person name="Deng P."/>
            <person name="Jia W."/>
            <person name="Huang R."/>
            <person name="Zhang M."/>
            <person name="Sun Y."/>
            <person name="Hu J."/>
            <person name="Fu X."/>
            <person name="Schnable P.S."/>
            <person name="Li F."/>
            <person name="Zhang H."/>
            <person name="Feng B."/>
            <person name="Zhu X."/>
            <person name="Liu R."/>
            <person name="Schnable J.C."/>
            <person name="Zhu J.-K."/>
            <person name="Zhang H."/>
        </authorList>
    </citation>
    <scope>NUCLEOTIDE SEQUENCE [LARGE SCALE GENOMIC DNA]</scope>
</reference>
<name>A0A3L6PN57_PANMI</name>
<protein>
    <submittedName>
        <fullName evidence="2">Uncharacterized protein</fullName>
    </submittedName>
</protein>
<accession>A0A3L6PN57</accession>
<evidence type="ECO:0000256" key="1">
    <source>
        <dbReference type="SAM" id="MobiDB-lite"/>
    </source>
</evidence>
<evidence type="ECO:0000313" key="2">
    <source>
        <dbReference type="EMBL" id="RLM58739.1"/>
    </source>
</evidence>
<dbReference type="AlphaFoldDB" id="A0A3L6PN57"/>
<sequence length="49" mass="5648">MADTRDEQIKELSEELEDRDTRIGQIEGQVQEHDTLMAPFESTTSSPWP</sequence>
<proteinExistence type="predicted"/>
<feature type="compositionally biased region" description="Basic and acidic residues" evidence="1">
    <location>
        <begin position="1"/>
        <end position="13"/>
    </location>
</feature>
<keyword evidence="3" id="KW-1185">Reference proteome</keyword>
<comment type="caution">
    <text evidence="2">The sequence shown here is derived from an EMBL/GenBank/DDBJ whole genome shotgun (WGS) entry which is preliminary data.</text>
</comment>
<evidence type="ECO:0000313" key="3">
    <source>
        <dbReference type="Proteomes" id="UP000275267"/>
    </source>
</evidence>
<dbReference type="EMBL" id="PQIB02000017">
    <property type="protein sequence ID" value="RLM58739.1"/>
    <property type="molecule type" value="Genomic_DNA"/>
</dbReference>
<dbReference type="Proteomes" id="UP000275267">
    <property type="component" value="Unassembled WGS sequence"/>
</dbReference>
<gene>
    <name evidence="2" type="ORF">C2845_PM18G07320</name>
</gene>
<feature type="region of interest" description="Disordered" evidence="1">
    <location>
        <begin position="1"/>
        <end position="24"/>
    </location>
</feature>